<dbReference type="AlphaFoldDB" id="A0A8J3B058"/>
<accession>A0A8J3B058</accession>
<dbReference type="InterPro" id="IPR007844">
    <property type="entry name" value="AsmA"/>
</dbReference>
<feature type="region of interest" description="Disordered" evidence="1">
    <location>
        <begin position="628"/>
        <end position="651"/>
    </location>
</feature>
<dbReference type="RefSeq" id="WP_188420944.1">
    <property type="nucleotide sequence ID" value="NZ_BMDP01000002.1"/>
</dbReference>
<evidence type="ECO:0000313" key="4">
    <source>
        <dbReference type="Proteomes" id="UP000627205"/>
    </source>
</evidence>
<comment type="caution">
    <text evidence="3">The sequence shown here is derived from an EMBL/GenBank/DDBJ whole genome shotgun (WGS) entry which is preliminary data.</text>
</comment>
<dbReference type="Proteomes" id="UP000627205">
    <property type="component" value="Unassembled WGS sequence"/>
</dbReference>
<dbReference type="GO" id="GO:0090313">
    <property type="term" value="P:regulation of protein targeting to membrane"/>
    <property type="evidence" value="ECO:0007669"/>
    <property type="project" value="TreeGrafter"/>
</dbReference>
<protein>
    <recommendedName>
        <fullName evidence="2">AsmA domain-containing protein</fullName>
    </recommendedName>
</protein>
<evidence type="ECO:0000256" key="1">
    <source>
        <dbReference type="SAM" id="MobiDB-lite"/>
    </source>
</evidence>
<evidence type="ECO:0000259" key="2">
    <source>
        <dbReference type="Pfam" id="PF05170"/>
    </source>
</evidence>
<keyword evidence="4" id="KW-1185">Reference proteome</keyword>
<dbReference type="Pfam" id="PF05170">
    <property type="entry name" value="AsmA"/>
    <property type="match status" value="1"/>
</dbReference>
<feature type="domain" description="AsmA" evidence="2">
    <location>
        <begin position="6"/>
        <end position="137"/>
    </location>
</feature>
<reference evidence="3" key="1">
    <citation type="journal article" date="2014" name="Int. J. Syst. Evol. Microbiol.">
        <title>Complete genome sequence of Corynebacterium casei LMG S-19264T (=DSM 44701T), isolated from a smear-ripened cheese.</title>
        <authorList>
            <consortium name="US DOE Joint Genome Institute (JGI-PGF)"/>
            <person name="Walter F."/>
            <person name="Albersmeier A."/>
            <person name="Kalinowski J."/>
            <person name="Ruckert C."/>
        </authorList>
    </citation>
    <scope>NUCLEOTIDE SEQUENCE</scope>
    <source>
        <strain evidence="3">CCM 7664</strain>
    </source>
</reference>
<sequence>MRGWQKGVLWGAAILALMLAAGVIALHTLIDGDRLKQLAREHVVQAWGRELTMGDVSLSLLPTPHLYAADVALSNPSWTQERDMVRASGITARFALLPLLHGEFVVAGLQFDGLKMHLETDRDGRRNWILPSANGTQSSFDLHQLSADHSIVVIRNADGTQREWELETLRMHAGSRLRNLAIDARVRRNGQLLELEGSLADLSEAGTAGATTKGKLNLRIGEAALALDGELPLDPALQRYAFAVSVDAKSLQQAYAFLDIPERSPVALKASAVLQGNGNRIDLREAKLQMGQLNLRGDGWLERGPRPRFNANLHADRIDMIQTFLDAGRPPLPAKETGQLFRDKPLPWPLLAGLVGKDGHAEITIDRLKLRNGIEVSEAAAQLDFRDDRMVVPSFSGKLLDGSASGDAVFEGKRQAVELNLKLDNTLLGRWFKETDKKVELSEGRMQVEMRVHAIGASMKALAASVSGPLDIRIARTQVLSQKAGQAEFWLTGLLSAKDADRVDLSCISARLPFRDGVARGEGIAGARSDVSQLLAGGVVDMRTQTLDLHGRVRARSGVALGWSTFGGNVKIVGPIAKPQWESDETGKVGTIARIGAAILTSGASIIVTSIWDGANPESDPCQQVFREQGASKEDGVRKSATQRAPEDASN</sequence>
<gene>
    <name evidence="3" type="ORF">GCM10011430_18850</name>
</gene>
<dbReference type="PANTHER" id="PTHR30441">
    <property type="entry name" value="DUF748 DOMAIN-CONTAINING PROTEIN"/>
    <property type="match status" value="1"/>
</dbReference>
<evidence type="ECO:0000313" key="3">
    <source>
        <dbReference type="EMBL" id="GGI54711.1"/>
    </source>
</evidence>
<proteinExistence type="predicted"/>
<dbReference type="EMBL" id="BMDP01000002">
    <property type="protein sequence ID" value="GGI54711.1"/>
    <property type="molecule type" value="Genomic_DNA"/>
</dbReference>
<dbReference type="InterPro" id="IPR052894">
    <property type="entry name" value="AsmA-related"/>
</dbReference>
<organism evidence="3 4">
    <name type="scientific">Oxalicibacterium solurbis</name>
    <dbReference type="NCBI Taxonomy" id="69280"/>
    <lineage>
        <taxon>Bacteria</taxon>
        <taxon>Pseudomonadati</taxon>
        <taxon>Pseudomonadota</taxon>
        <taxon>Betaproteobacteria</taxon>
        <taxon>Burkholderiales</taxon>
        <taxon>Oxalobacteraceae</taxon>
        <taxon>Oxalicibacterium</taxon>
    </lineage>
</organism>
<dbReference type="PANTHER" id="PTHR30441:SF4">
    <property type="entry name" value="PROTEIN ASMA"/>
    <property type="match status" value="1"/>
</dbReference>
<reference evidence="3" key="2">
    <citation type="submission" date="2020-09" db="EMBL/GenBank/DDBJ databases">
        <authorList>
            <person name="Sun Q."/>
            <person name="Sedlacek I."/>
        </authorList>
    </citation>
    <scope>NUCLEOTIDE SEQUENCE</scope>
    <source>
        <strain evidence="3">CCM 7664</strain>
    </source>
</reference>
<dbReference type="GO" id="GO:0005886">
    <property type="term" value="C:plasma membrane"/>
    <property type="evidence" value="ECO:0007669"/>
    <property type="project" value="TreeGrafter"/>
</dbReference>
<name>A0A8J3B058_9BURK</name>